<gene>
    <name evidence="2" type="ORF">PVAG01_02000</name>
</gene>
<sequence>MDTALIIPELLEAVLLHLDMTTLLVSASRVSKTWHNVITSSHAIQQALYFRPISTKTSRTSMHGPEDFQIPGWNSLHDEEDEPAPVLNPLLMKKFEGCFFDFGGEYGYLRRANAFYSLPWTTRTRRVSRTRTDTQDCTSKCIETDTQTAQDEETAQRRRFTRSGASWRRMLVSQPPPPQLGYLMMELSNDWIEAQTVSKALVTPNPQAPFDGLRMGELYDIVQYHAGHHERYSLWFRIIWGQPREPFVTSLNRETCQSLLSQTNVVVELYHFADEGYTTHPYDPADLGVFEAAFRSDQYRPLNFTASKITADQYEYPGWTYSATVW</sequence>
<accession>A0ABR4PYS8</accession>
<evidence type="ECO:0000313" key="2">
    <source>
        <dbReference type="EMBL" id="KAL3428491.1"/>
    </source>
</evidence>
<evidence type="ECO:0000259" key="1">
    <source>
        <dbReference type="Pfam" id="PF00646"/>
    </source>
</evidence>
<dbReference type="SUPFAM" id="SSF81383">
    <property type="entry name" value="F-box domain"/>
    <property type="match status" value="1"/>
</dbReference>
<dbReference type="Proteomes" id="UP001629113">
    <property type="component" value="Unassembled WGS sequence"/>
</dbReference>
<comment type="caution">
    <text evidence="2">The sequence shown here is derived from an EMBL/GenBank/DDBJ whole genome shotgun (WGS) entry which is preliminary data.</text>
</comment>
<organism evidence="2 3">
    <name type="scientific">Phlyctema vagabunda</name>
    <dbReference type="NCBI Taxonomy" id="108571"/>
    <lineage>
        <taxon>Eukaryota</taxon>
        <taxon>Fungi</taxon>
        <taxon>Dikarya</taxon>
        <taxon>Ascomycota</taxon>
        <taxon>Pezizomycotina</taxon>
        <taxon>Leotiomycetes</taxon>
        <taxon>Helotiales</taxon>
        <taxon>Dermateaceae</taxon>
        <taxon>Phlyctema</taxon>
    </lineage>
</organism>
<proteinExistence type="predicted"/>
<dbReference type="EMBL" id="JBFCZG010000001">
    <property type="protein sequence ID" value="KAL3428491.1"/>
    <property type="molecule type" value="Genomic_DNA"/>
</dbReference>
<dbReference type="InterPro" id="IPR001810">
    <property type="entry name" value="F-box_dom"/>
</dbReference>
<dbReference type="CDD" id="cd09917">
    <property type="entry name" value="F-box_SF"/>
    <property type="match status" value="1"/>
</dbReference>
<keyword evidence="3" id="KW-1185">Reference proteome</keyword>
<reference evidence="2 3" key="1">
    <citation type="submission" date="2024-06" db="EMBL/GenBank/DDBJ databases">
        <title>Complete genome of Phlyctema vagabunda strain 19-DSS-EL-015.</title>
        <authorList>
            <person name="Fiorenzani C."/>
        </authorList>
    </citation>
    <scope>NUCLEOTIDE SEQUENCE [LARGE SCALE GENOMIC DNA]</scope>
    <source>
        <strain evidence="2 3">19-DSS-EL-015</strain>
    </source>
</reference>
<protein>
    <submittedName>
        <fullName evidence="2">F-box domain-containing protein</fullName>
    </submittedName>
</protein>
<name>A0ABR4PYS8_9HELO</name>
<feature type="domain" description="F-box" evidence="1">
    <location>
        <begin position="8"/>
        <end position="41"/>
    </location>
</feature>
<dbReference type="Pfam" id="PF00646">
    <property type="entry name" value="F-box"/>
    <property type="match status" value="1"/>
</dbReference>
<dbReference type="InterPro" id="IPR036047">
    <property type="entry name" value="F-box-like_dom_sf"/>
</dbReference>
<evidence type="ECO:0000313" key="3">
    <source>
        <dbReference type="Proteomes" id="UP001629113"/>
    </source>
</evidence>